<comment type="caution">
    <text evidence="2">The sequence shown here is derived from an EMBL/GenBank/DDBJ whole genome shotgun (WGS) entry which is preliminary data.</text>
</comment>
<feature type="non-terminal residue" evidence="2">
    <location>
        <position position="81"/>
    </location>
</feature>
<evidence type="ECO:0000256" key="1">
    <source>
        <dbReference type="SAM" id="Phobius"/>
    </source>
</evidence>
<sequence>MPLWLSAGLADWHRRTSIETTAGARESMIHGLMMTEAGIPVALRLFCKVNAGVLALCGGALGVHAAMALFGAVPYTEEMIR</sequence>
<dbReference type="EMBL" id="SMKY01000595">
    <property type="protein sequence ID" value="TDD58939.1"/>
    <property type="molecule type" value="Genomic_DNA"/>
</dbReference>
<reference evidence="2 3" key="1">
    <citation type="submission" date="2019-03" db="EMBL/GenBank/DDBJ databases">
        <title>Draft genome sequences of novel Actinobacteria.</title>
        <authorList>
            <person name="Sahin N."/>
            <person name="Ay H."/>
            <person name="Saygin H."/>
        </authorList>
    </citation>
    <scope>NUCLEOTIDE SEQUENCE [LARGE SCALE GENOMIC DNA]</scope>
    <source>
        <strain evidence="2 3">DSM 45941</strain>
    </source>
</reference>
<proteinExistence type="predicted"/>
<dbReference type="Proteomes" id="UP000295578">
    <property type="component" value="Unassembled WGS sequence"/>
</dbReference>
<accession>A0A4R4ZML3</accession>
<keyword evidence="1" id="KW-1133">Transmembrane helix</keyword>
<dbReference type="AlphaFoldDB" id="A0A4R4ZML3"/>
<keyword evidence="1" id="KW-0472">Membrane</keyword>
<name>A0A4R4ZML3_9ACTN</name>
<organism evidence="2 3">
    <name type="scientific">Actinomadura darangshiensis</name>
    <dbReference type="NCBI Taxonomy" id="705336"/>
    <lineage>
        <taxon>Bacteria</taxon>
        <taxon>Bacillati</taxon>
        <taxon>Actinomycetota</taxon>
        <taxon>Actinomycetes</taxon>
        <taxon>Streptosporangiales</taxon>
        <taxon>Thermomonosporaceae</taxon>
        <taxon>Actinomadura</taxon>
    </lineage>
</organism>
<keyword evidence="1" id="KW-0812">Transmembrane</keyword>
<evidence type="ECO:0000313" key="3">
    <source>
        <dbReference type="Proteomes" id="UP000295578"/>
    </source>
</evidence>
<keyword evidence="3" id="KW-1185">Reference proteome</keyword>
<gene>
    <name evidence="2" type="ORF">E1293_46725</name>
</gene>
<feature type="transmembrane region" description="Helical" evidence="1">
    <location>
        <begin position="53"/>
        <end position="75"/>
    </location>
</feature>
<protein>
    <submittedName>
        <fullName evidence="2">Diguanylate cyclase</fullName>
    </submittedName>
</protein>
<evidence type="ECO:0000313" key="2">
    <source>
        <dbReference type="EMBL" id="TDD58939.1"/>
    </source>
</evidence>